<feature type="domain" description="CBF1-interacting co-repressor CIR N-terminal" evidence="2">
    <location>
        <begin position="11"/>
        <end position="47"/>
    </location>
</feature>
<protein>
    <submittedName>
        <fullName evidence="3">CBF1-interacting co-repressor CIR, N-terminal domain</fullName>
    </submittedName>
</protein>
<feature type="compositionally biased region" description="Polar residues" evidence="1">
    <location>
        <begin position="333"/>
        <end position="347"/>
    </location>
</feature>
<evidence type="ECO:0000256" key="1">
    <source>
        <dbReference type="SAM" id="MobiDB-lite"/>
    </source>
</evidence>
<dbReference type="EMBL" id="LN483124">
    <property type="protein sequence ID" value="CED82586.1"/>
    <property type="molecule type" value="Genomic_DNA"/>
</dbReference>
<organism evidence="3">
    <name type="scientific">Phaffia rhodozyma</name>
    <name type="common">Yeast</name>
    <name type="synonym">Xanthophyllomyces dendrorhous</name>
    <dbReference type="NCBI Taxonomy" id="264483"/>
    <lineage>
        <taxon>Eukaryota</taxon>
        <taxon>Fungi</taxon>
        <taxon>Dikarya</taxon>
        <taxon>Basidiomycota</taxon>
        <taxon>Agaricomycotina</taxon>
        <taxon>Tremellomycetes</taxon>
        <taxon>Cystofilobasidiales</taxon>
        <taxon>Mrakiaceae</taxon>
        <taxon>Phaffia</taxon>
    </lineage>
</organism>
<feature type="compositionally biased region" description="Basic and acidic residues" evidence="1">
    <location>
        <begin position="111"/>
        <end position="121"/>
    </location>
</feature>
<feature type="compositionally biased region" description="Basic and acidic residues" evidence="1">
    <location>
        <begin position="18"/>
        <end position="59"/>
    </location>
</feature>
<feature type="compositionally biased region" description="Basic and acidic residues" evidence="1">
    <location>
        <begin position="165"/>
        <end position="184"/>
    </location>
</feature>
<dbReference type="InterPro" id="IPR039875">
    <property type="entry name" value="LENG1-like"/>
</dbReference>
<dbReference type="PANTHER" id="PTHR22093">
    <property type="entry name" value="LEUKOCYTE RECEPTOR CLUSTER LRC MEMBER 1"/>
    <property type="match status" value="1"/>
</dbReference>
<proteinExistence type="predicted"/>
<reference evidence="3" key="1">
    <citation type="submission" date="2014-08" db="EMBL/GenBank/DDBJ databases">
        <authorList>
            <person name="Sharma Rahul"/>
            <person name="Thines Marco"/>
        </authorList>
    </citation>
    <scope>NUCLEOTIDE SEQUENCE</scope>
</reference>
<sequence>MPRLQILVHKSYHPYLEKNKQRVRDDERKEEERIRREEERVLLADSEARLALLRDRNQEAHGSNPPLAESSSSSSSRPRKEIDYPSVPASDPFYAPEPSSSSVSKGKGKARARDDMRDLDRQLSGTVSTRIDKEGGRTREHGRRKDETWEETYRDQRGHLNFWASEERAGPPRQAETPRKKTADEVQAEDPYTMYLSRPISELEPWYVHPEMKRPEQRGEAKDEKEKYRRDRDRKKEERSKTSRDPLTLMNTLLSSSSHPPVKPKTPSGTNTVSTTHSNQTSRPPHSSVSSATEKRLQRETAERARALALVEASKRKRERELMRMNGGGSVSGGSTPALSLQGTESDWGTPRERAYEEQRFFPEAALGGSSRAGIRENGRKW</sequence>
<name>A0A0F7SMD6_PHARH</name>
<dbReference type="InterPro" id="IPR019339">
    <property type="entry name" value="CIR_N_dom"/>
</dbReference>
<feature type="region of interest" description="Disordered" evidence="1">
    <location>
        <begin position="18"/>
        <end position="353"/>
    </location>
</feature>
<evidence type="ECO:0000313" key="3">
    <source>
        <dbReference type="EMBL" id="CED82586.1"/>
    </source>
</evidence>
<feature type="compositionally biased region" description="Polar residues" evidence="1">
    <location>
        <begin position="267"/>
        <end position="292"/>
    </location>
</feature>
<feature type="compositionally biased region" description="Basic and acidic residues" evidence="1">
    <location>
        <begin position="210"/>
        <end position="244"/>
    </location>
</feature>
<dbReference type="SMART" id="SM01083">
    <property type="entry name" value="Cir_N"/>
    <property type="match status" value="1"/>
</dbReference>
<feature type="compositionally biased region" description="Low complexity" evidence="1">
    <location>
        <begin position="245"/>
        <end position="258"/>
    </location>
</feature>
<evidence type="ECO:0000259" key="2">
    <source>
        <dbReference type="SMART" id="SM01083"/>
    </source>
</evidence>
<feature type="compositionally biased region" description="Basic and acidic residues" evidence="1">
    <location>
        <begin position="293"/>
        <end position="306"/>
    </location>
</feature>
<accession>A0A0F7SMD6</accession>
<feature type="compositionally biased region" description="Basic and acidic residues" evidence="1">
    <location>
        <begin position="130"/>
        <end position="158"/>
    </location>
</feature>
<dbReference type="AlphaFoldDB" id="A0A0F7SMD6"/>
<dbReference type="PANTHER" id="PTHR22093:SF0">
    <property type="entry name" value="LEUKOCYTE RECEPTOR CLUSTER MEMBER 1"/>
    <property type="match status" value="1"/>
</dbReference>